<dbReference type="EMBL" id="BPLQ01012831">
    <property type="protein sequence ID" value="GIY68104.1"/>
    <property type="molecule type" value="Genomic_DNA"/>
</dbReference>
<organism evidence="1 2">
    <name type="scientific">Caerostris darwini</name>
    <dbReference type="NCBI Taxonomy" id="1538125"/>
    <lineage>
        <taxon>Eukaryota</taxon>
        <taxon>Metazoa</taxon>
        <taxon>Ecdysozoa</taxon>
        <taxon>Arthropoda</taxon>
        <taxon>Chelicerata</taxon>
        <taxon>Arachnida</taxon>
        <taxon>Araneae</taxon>
        <taxon>Araneomorphae</taxon>
        <taxon>Entelegynae</taxon>
        <taxon>Araneoidea</taxon>
        <taxon>Araneidae</taxon>
        <taxon>Caerostris</taxon>
    </lineage>
</organism>
<proteinExistence type="predicted"/>
<evidence type="ECO:0000313" key="2">
    <source>
        <dbReference type="Proteomes" id="UP001054837"/>
    </source>
</evidence>
<gene>
    <name evidence="1" type="ORF">CDAR_86711</name>
</gene>
<name>A0AAV4VEN8_9ARAC</name>
<dbReference type="AlphaFoldDB" id="A0AAV4VEN8"/>
<protein>
    <submittedName>
        <fullName evidence="1">Uncharacterized protein</fullName>
    </submittedName>
</protein>
<comment type="caution">
    <text evidence="1">The sequence shown here is derived from an EMBL/GenBank/DDBJ whole genome shotgun (WGS) entry which is preliminary data.</text>
</comment>
<keyword evidence="2" id="KW-1185">Reference proteome</keyword>
<reference evidence="1 2" key="1">
    <citation type="submission" date="2021-06" db="EMBL/GenBank/DDBJ databases">
        <title>Caerostris darwini draft genome.</title>
        <authorList>
            <person name="Kono N."/>
            <person name="Arakawa K."/>
        </authorList>
    </citation>
    <scope>NUCLEOTIDE SEQUENCE [LARGE SCALE GENOMIC DNA]</scope>
</reference>
<dbReference type="Proteomes" id="UP001054837">
    <property type="component" value="Unassembled WGS sequence"/>
</dbReference>
<sequence length="124" mass="14763">MITFLHVFLYAHLEKGYEKKIWNEQKTTTDILQYGSSTYSFKALSLEENPFLQIALTLQWVCLQLNLPLNLLSECSATHKRTKISNVRIQNWRATWTRIREGIQCELKHSFEHYYVWMSAVHKL</sequence>
<accession>A0AAV4VEN8</accession>
<evidence type="ECO:0000313" key="1">
    <source>
        <dbReference type="EMBL" id="GIY68104.1"/>
    </source>
</evidence>